<dbReference type="KEGG" id="lsd:EMK97_04015"/>
<dbReference type="InterPro" id="IPR001633">
    <property type="entry name" value="EAL_dom"/>
</dbReference>
<dbReference type="SUPFAM" id="SSF55073">
    <property type="entry name" value="Nucleotide cyclase"/>
    <property type="match status" value="1"/>
</dbReference>
<evidence type="ECO:0000256" key="1">
    <source>
        <dbReference type="SAM" id="Phobius"/>
    </source>
</evidence>
<dbReference type="Pfam" id="PF00563">
    <property type="entry name" value="EAL"/>
    <property type="match status" value="1"/>
</dbReference>
<dbReference type="InterPro" id="IPR029787">
    <property type="entry name" value="Nucleotide_cyclase"/>
</dbReference>
<dbReference type="InterPro" id="IPR000160">
    <property type="entry name" value="GGDEF_dom"/>
</dbReference>
<dbReference type="InterPro" id="IPR043128">
    <property type="entry name" value="Rev_trsase/Diguanyl_cyclase"/>
</dbReference>
<reference evidence="4 5" key="1">
    <citation type="submission" date="2018-12" db="EMBL/GenBank/DDBJ databases">
        <title>Complete genome of Litorilituus sediminis.</title>
        <authorList>
            <person name="Liu A."/>
            <person name="Rong J."/>
        </authorList>
    </citation>
    <scope>NUCLEOTIDE SEQUENCE [LARGE SCALE GENOMIC DNA]</scope>
    <source>
        <strain evidence="4 5">JCM 17549</strain>
    </source>
</reference>
<dbReference type="Proteomes" id="UP000290244">
    <property type="component" value="Chromosome"/>
</dbReference>
<dbReference type="OrthoDB" id="5894408at2"/>
<protein>
    <submittedName>
        <fullName evidence="4">EAL domain-containing protein</fullName>
    </submittedName>
</protein>
<dbReference type="GO" id="GO:0071111">
    <property type="term" value="F:cyclic-guanylate-specific phosphodiesterase activity"/>
    <property type="evidence" value="ECO:0007669"/>
    <property type="project" value="InterPro"/>
</dbReference>
<dbReference type="InterPro" id="IPR035919">
    <property type="entry name" value="EAL_sf"/>
</dbReference>
<dbReference type="SUPFAM" id="SSF141868">
    <property type="entry name" value="EAL domain-like"/>
    <property type="match status" value="1"/>
</dbReference>
<feature type="transmembrane region" description="Helical" evidence="1">
    <location>
        <begin position="12"/>
        <end position="30"/>
    </location>
</feature>
<dbReference type="PANTHER" id="PTHR33121:SF79">
    <property type="entry name" value="CYCLIC DI-GMP PHOSPHODIESTERASE PDED-RELATED"/>
    <property type="match status" value="1"/>
</dbReference>
<gene>
    <name evidence="4" type="ORF">EMK97_04015</name>
</gene>
<evidence type="ECO:0000313" key="5">
    <source>
        <dbReference type="Proteomes" id="UP000290244"/>
    </source>
</evidence>
<dbReference type="Pfam" id="PF00990">
    <property type="entry name" value="GGDEF"/>
    <property type="match status" value="1"/>
</dbReference>
<dbReference type="PROSITE" id="PS50887">
    <property type="entry name" value="GGDEF"/>
    <property type="match status" value="1"/>
</dbReference>
<dbReference type="PANTHER" id="PTHR33121">
    <property type="entry name" value="CYCLIC DI-GMP PHOSPHODIESTERASE PDEF"/>
    <property type="match status" value="1"/>
</dbReference>
<dbReference type="EMBL" id="CP034759">
    <property type="protein sequence ID" value="QBG34959.1"/>
    <property type="molecule type" value="Genomic_DNA"/>
</dbReference>
<feature type="transmembrane region" description="Helical" evidence="1">
    <location>
        <begin position="139"/>
        <end position="159"/>
    </location>
</feature>
<evidence type="ECO:0000313" key="4">
    <source>
        <dbReference type="EMBL" id="QBG34959.1"/>
    </source>
</evidence>
<evidence type="ECO:0000259" key="3">
    <source>
        <dbReference type="PROSITE" id="PS50887"/>
    </source>
</evidence>
<keyword evidence="1" id="KW-1133">Transmembrane helix</keyword>
<accession>A0A4P6P4F0</accession>
<organism evidence="4 5">
    <name type="scientific">Litorilituus sediminis</name>
    <dbReference type="NCBI Taxonomy" id="718192"/>
    <lineage>
        <taxon>Bacteria</taxon>
        <taxon>Pseudomonadati</taxon>
        <taxon>Pseudomonadota</taxon>
        <taxon>Gammaproteobacteria</taxon>
        <taxon>Alteromonadales</taxon>
        <taxon>Colwelliaceae</taxon>
        <taxon>Litorilituus</taxon>
    </lineage>
</organism>
<dbReference type="PROSITE" id="PS50883">
    <property type="entry name" value="EAL"/>
    <property type="match status" value="1"/>
</dbReference>
<dbReference type="SMART" id="SM00052">
    <property type="entry name" value="EAL"/>
    <property type="match status" value="1"/>
</dbReference>
<feature type="domain" description="EAL" evidence="2">
    <location>
        <begin position="400"/>
        <end position="640"/>
    </location>
</feature>
<sequence length="640" mass="72315">MYKFSKLLFKNSLIAALFFLVFCFAVLFFVKNDLSEQSNQHQYAILALSEQLAQSSSANDSSVNKEIAKSLAILLKKSNQYLLLSIRDNTGSLYNSQKKPSSYLSFIFPEKQSVRLNGLAFTLEYQLDLSKQTGLVNNILIALFILAITFTVLASVLNYRLQSKVLKAISSQIKHDLDEINNPEGDSFGKSKKTNGLDIPELKEGIAEIKALMSEQLKNSTSLEMEAYVDHLTGLENRNRFVQFYEEQITQESPINFGVLLITRCSELQTINQVHGYHEGDTYITNVADLIKAAISKHPRGKLFRLNSSDFATILPNEKIKQAEVYAQELTQEFNQYQQAEDLDSVAFTGLVFFDKTKPLGELLALADTGVSVAQTKSNNSWYSLKDTDIISSNVTNTGNQNWRQEIDSVIEGQRIALLLQPIQPSGRNNKVYSEVLARFLNSNDEMLPTASFIAMAEKLDKIVAVDKLIIDSAINEIVNKNMLENSFGINISARSINDEHFMIWLERKLLREPAAASRLVFEITEFGLQQNIKTGKRLVEMLHRVGARVTVERFGVGLTSFKFFRDLTPDYIKMDSSYTRDIDDDKNNQYFLRLMVDLAHRLGINVLAESVETQEEKHTLEKLFIDGCQGFYVGKPAPL</sequence>
<dbReference type="RefSeq" id="WP_130599664.1">
    <property type="nucleotide sequence ID" value="NZ_CP034759.1"/>
</dbReference>
<keyword evidence="1" id="KW-0472">Membrane</keyword>
<dbReference type="CDD" id="cd01948">
    <property type="entry name" value="EAL"/>
    <property type="match status" value="1"/>
</dbReference>
<dbReference type="Gene3D" id="3.30.70.270">
    <property type="match status" value="1"/>
</dbReference>
<dbReference type="Gene3D" id="3.20.20.450">
    <property type="entry name" value="EAL domain"/>
    <property type="match status" value="1"/>
</dbReference>
<dbReference type="InterPro" id="IPR050706">
    <property type="entry name" value="Cyclic-di-GMP_PDE-like"/>
</dbReference>
<feature type="domain" description="GGDEF" evidence="3">
    <location>
        <begin position="256"/>
        <end position="387"/>
    </location>
</feature>
<proteinExistence type="predicted"/>
<keyword evidence="1" id="KW-0812">Transmembrane</keyword>
<dbReference type="AlphaFoldDB" id="A0A4P6P4F0"/>
<keyword evidence="5" id="KW-1185">Reference proteome</keyword>
<evidence type="ECO:0000259" key="2">
    <source>
        <dbReference type="PROSITE" id="PS50883"/>
    </source>
</evidence>
<dbReference type="SMART" id="SM00267">
    <property type="entry name" value="GGDEF"/>
    <property type="match status" value="1"/>
</dbReference>
<name>A0A4P6P4F0_9GAMM</name>